<dbReference type="SMR" id="A0A0B4KEZ9"/>
<dbReference type="PANTHER" id="PTHR46077:SF1">
    <property type="entry name" value="TOP1 BINDING ARGININE_SERINE RICH PROTEIN, E3 UBIQUITIN LIGASE"/>
    <property type="match status" value="1"/>
</dbReference>
<reference evidence="18 20" key="10">
    <citation type="journal article" date="2015" name="G3 (Bethesda)">
        <title>Gene Model Annotations for Drosophila melanogaster: The Rule-Benders.</title>
        <authorList>
            <consortium name="FlyBase Consortium"/>
            <person name="Crosby M.A."/>
            <person name="Gramates L.S."/>
            <person name="Dos Santos G."/>
            <person name="Matthews B.B."/>
            <person name="St Pierre S.E."/>
            <person name="Zhou P."/>
            <person name="Schroeder A.J."/>
            <person name="Falls K."/>
            <person name="Emmert D.B."/>
            <person name="Russo S.M."/>
            <person name="Gelbart W.M."/>
            <person name="null"/>
        </authorList>
    </citation>
    <scope>NUCLEOTIDE SEQUENCE [LARGE SCALE GENOMIC DNA]</scope>
    <source>
        <strain evidence="20">Berkeley</strain>
    </source>
</reference>
<dbReference type="AlphaFoldDB" id="A0A0B4KEZ9"/>
<dbReference type="Gene3D" id="3.30.40.10">
    <property type="entry name" value="Zinc/RING finger domain, C3HC4 (zinc finger)"/>
    <property type="match status" value="1"/>
</dbReference>
<feature type="compositionally biased region" description="Acidic residues" evidence="16">
    <location>
        <begin position="987"/>
        <end position="1031"/>
    </location>
</feature>
<dbReference type="PROSITE" id="PS50089">
    <property type="entry name" value="ZF_RING_2"/>
    <property type="match status" value="1"/>
</dbReference>
<evidence type="ECO:0000256" key="14">
    <source>
        <dbReference type="ARBA" id="ARBA00079184"/>
    </source>
</evidence>
<evidence type="ECO:0000256" key="4">
    <source>
        <dbReference type="ARBA" id="ARBA00022723"/>
    </source>
</evidence>
<dbReference type="RefSeq" id="NP_611388.1">
    <property type="nucleotide sequence ID" value="NM_137544.3"/>
</dbReference>
<dbReference type="GO" id="GO:0005634">
    <property type="term" value="C:nucleus"/>
    <property type="evidence" value="ECO:0007669"/>
    <property type="project" value="UniProtKB-ARBA"/>
</dbReference>
<accession>A0A0B4KEZ9</accession>
<feature type="compositionally biased region" description="Basic and acidic residues" evidence="16">
    <location>
        <begin position="792"/>
        <end position="801"/>
    </location>
</feature>
<dbReference type="Pfam" id="PF00097">
    <property type="entry name" value="zf-C3HC4"/>
    <property type="match status" value="1"/>
</dbReference>
<feature type="compositionally biased region" description="Basic residues" evidence="16">
    <location>
        <begin position="686"/>
        <end position="699"/>
    </location>
</feature>
<evidence type="ECO:0000256" key="13">
    <source>
        <dbReference type="ARBA" id="ARBA00079040"/>
    </source>
</evidence>
<evidence type="ECO:0000256" key="15">
    <source>
        <dbReference type="PROSITE-ProRule" id="PRU00175"/>
    </source>
</evidence>
<reference evidence="18 20" key="7">
    <citation type="journal article" date="2007" name="Science">
        <title>The Release 5.1 annotation of Drosophila melanogaster heterochromatin.</title>
        <authorList>
            <person name="Smith C.D."/>
            <person name="Shu S."/>
            <person name="Mungall C.J."/>
            <person name="Karpen G.H."/>
        </authorList>
    </citation>
    <scope>NUCLEOTIDE SEQUENCE [LARGE SCALE GENOMIC DNA]</scope>
    <source>
        <strain evidence="20">Berkeley</strain>
    </source>
</reference>
<evidence type="ECO:0000256" key="1">
    <source>
        <dbReference type="ARBA" id="ARBA00000900"/>
    </source>
</evidence>
<evidence type="ECO:0000256" key="7">
    <source>
        <dbReference type="ARBA" id="ARBA00022833"/>
    </source>
</evidence>
<dbReference type="GO" id="GO:0061630">
    <property type="term" value="F:ubiquitin protein ligase activity"/>
    <property type="evidence" value="ECO:0007669"/>
    <property type="project" value="UniProtKB-EC"/>
</dbReference>
<dbReference type="BioGRID-ORCS" id="37188">
    <property type="hits" value="0 hits in 1 CRISPR screen"/>
</dbReference>
<reference evidence="18 20" key="8">
    <citation type="journal article" date="2007" name="Science">
        <title>Sequence finishing and mapping of Drosophila melanogaster heterochromatin.</title>
        <authorList>
            <person name="Hoskins R.A."/>
            <person name="Carlson J.W."/>
            <person name="Kennedy C."/>
            <person name="Acevedo D."/>
            <person name="Evans-Holm M."/>
            <person name="Frise E."/>
            <person name="Wan K.H."/>
            <person name="Park S."/>
            <person name="Mendez-Lago M."/>
            <person name="Rossi F."/>
            <person name="Villasante A."/>
            <person name="Dimitri P."/>
            <person name="Karpen G.H."/>
            <person name="Celniker S.E."/>
        </authorList>
    </citation>
    <scope>NUCLEOTIDE SEQUENCE [LARGE SCALE GENOMIC DNA]</scope>
    <source>
        <strain evidence="20">Berkeley</strain>
    </source>
</reference>
<dbReference type="EC" id="2.3.2.27" evidence="2"/>
<evidence type="ECO:0000313" key="19">
    <source>
        <dbReference type="FlyBase" id="FBgn0267351"/>
    </source>
</evidence>
<dbReference type="FunFam" id="3.30.40.10:FF:000136">
    <property type="entry name" value="E3 ubiquitin-protein ligase Topors"/>
    <property type="match status" value="1"/>
</dbReference>
<evidence type="ECO:0000256" key="16">
    <source>
        <dbReference type="SAM" id="MobiDB-lite"/>
    </source>
</evidence>
<dbReference type="PANTHER" id="PTHR46077">
    <property type="entry name" value="E3 UBIQUITIN-PROTEIN LIGASE TOPORS"/>
    <property type="match status" value="1"/>
</dbReference>
<evidence type="ECO:0000256" key="8">
    <source>
        <dbReference type="ARBA" id="ARBA00023015"/>
    </source>
</evidence>
<evidence type="ECO:0000256" key="12">
    <source>
        <dbReference type="ARBA" id="ARBA00076940"/>
    </source>
</evidence>
<dbReference type="ExpressionAtlas" id="A0A0B4KEZ9">
    <property type="expression patterns" value="baseline and differential"/>
</dbReference>
<dbReference type="VEuPathDB" id="VectorBase:FBgn0267351"/>
<feature type="compositionally biased region" description="Low complexity" evidence="16">
    <location>
        <begin position="723"/>
        <end position="744"/>
    </location>
</feature>
<name>A0A0B4KEZ9_DROME</name>
<evidence type="ECO:0000256" key="11">
    <source>
        <dbReference type="ARBA" id="ARBA00076856"/>
    </source>
</evidence>
<keyword evidence="4" id="KW-0479">Metal-binding</keyword>
<dbReference type="InterPro" id="IPR058745">
    <property type="entry name" value="PWI_Topors"/>
</dbReference>
<protein>
    <recommendedName>
        <fullName evidence="10">E3 ubiquitin-protein ligase Topors</fullName>
        <ecNumber evidence="2">2.3.2.27</ecNumber>
    </recommendedName>
    <alternativeName>
        <fullName evidence="11">RING-type E3 ubiquitin transferase Topors</fullName>
    </alternativeName>
    <alternativeName>
        <fullName evidence="13">SUMO1-protein E3 ligase Topors</fullName>
    </alternativeName>
    <alternativeName>
        <fullName evidence="12">Topoisomerase I-binding RING finger protein</fullName>
    </alternativeName>
    <alternativeName>
        <fullName evidence="14">Topoisomerase I-binding arginine/serine-rich protein</fullName>
    </alternativeName>
</protein>
<keyword evidence="5 15" id="KW-0863">Zinc-finger</keyword>
<reference evidence="18 20" key="2">
    <citation type="journal article" date="2002" name="Genome Biol.">
        <title>Finishing a whole-genome shotgun: release 3 of the Drosophila melanogaster euchromatic genome sequence.</title>
        <authorList>
            <person name="Celniker S.E."/>
            <person name="Wheeler D.A."/>
            <person name="Kronmiller B."/>
            <person name="Carlson J.W."/>
            <person name="Halpern A."/>
            <person name="Patel S."/>
            <person name="Adams M."/>
            <person name="Champe M."/>
            <person name="Dugan S.P."/>
            <person name="Frise E."/>
            <person name="Hodgson A."/>
            <person name="George R.A."/>
            <person name="Hoskins R.A."/>
            <person name="Laverty T."/>
            <person name="Muzny D.M."/>
            <person name="Nelson C.R."/>
            <person name="Pacleb J.M."/>
            <person name="Park S."/>
            <person name="Pfeiffer B.D."/>
            <person name="Richards S."/>
            <person name="Sodergren E.J."/>
            <person name="Svirskas R."/>
            <person name="Tabor P.E."/>
            <person name="Wan K."/>
            <person name="Stapleton M."/>
            <person name="Sutton G.G."/>
            <person name="Venter C."/>
            <person name="Weinstock G."/>
            <person name="Scherer S.E."/>
            <person name="Myers E.W."/>
            <person name="Gibbs R.A."/>
            <person name="Rubin G.M."/>
        </authorList>
    </citation>
    <scope>NUCLEOTIDE SEQUENCE [LARGE SCALE GENOMIC DNA]</scope>
    <source>
        <strain evidence="20">Berkeley</strain>
    </source>
</reference>
<dbReference type="GeneID" id="37188"/>
<feature type="region of interest" description="Disordered" evidence="16">
    <location>
        <begin position="53"/>
        <end position="96"/>
    </location>
</feature>
<evidence type="ECO:0000313" key="20">
    <source>
        <dbReference type="Proteomes" id="UP000000803"/>
    </source>
</evidence>
<reference evidence="18 20" key="11">
    <citation type="journal article" date="2015" name="Genome Res.">
        <title>The Release 6 reference sequence of the Drosophila melanogaster genome.</title>
        <authorList>
            <person name="Hoskins R.A."/>
            <person name="Carlson J.W."/>
            <person name="Wan K.H."/>
            <person name="Park S."/>
            <person name="Mendez I."/>
            <person name="Galle S.E."/>
            <person name="Booth B.W."/>
            <person name="Pfeiffer B.D."/>
            <person name="George R.A."/>
            <person name="Svirskas R."/>
            <person name="Krzywinski M."/>
            <person name="Schein J."/>
            <person name="Accardo M.C."/>
            <person name="Damia E."/>
            <person name="Messina G."/>
            <person name="Mendez-Lago M."/>
            <person name="de Pablos B."/>
            <person name="Demakova O.V."/>
            <person name="Andreyeva E.N."/>
            <person name="Boldyreva L.V."/>
            <person name="Marra M."/>
            <person name="Carvalho A.B."/>
            <person name="Dimitri P."/>
            <person name="Villasante A."/>
            <person name="Zhimulev I.F."/>
            <person name="Rubin G.M."/>
            <person name="Karpen G.H."/>
            <person name="Celniker S.E."/>
        </authorList>
    </citation>
    <scope>NUCLEOTIDE SEQUENCE [LARGE SCALE GENOMIC DNA]</scope>
    <source>
        <strain evidence="20">Berkeley</strain>
    </source>
</reference>
<evidence type="ECO:0000256" key="6">
    <source>
        <dbReference type="ARBA" id="ARBA00022786"/>
    </source>
</evidence>
<reference evidence="18 20" key="9">
    <citation type="journal article" date="2015" name="G3 (Bethesda)">
        <title>Gene Model Annotations for Drosophila melanogaster: Impact of High-Throughput Data.</title>
        <authorList>
            <consortium name="FlyBase Consortium"/>
            <person name="Matthews B.B."/>
            <person name="Dos Santos G."/>
            <person name="Crosby M.A."/>
            <person name="Emmert D.B."/>
            <person name="St Pierre S.E."/>
            <person name="Gramates L.S."/>
            <person name="Zhou P."/>
            <person name="Schroeder A.J."/>
            <person name="Falls K."/>
            <person name="Strelets V."/>
            <person name="Russo S.M."/>
            <person name="Gelbart W.M."/>
            <person name="null"/>
        </authorList>
    </citation>
    <scope>NUCLEOTIDE SEQUENCE [LARGE SCALE GENOMIC DNA]</scope>
    <source>
        <strain evidence="20">Berkeley</strain>
    </source>
</reference>
<dbReference type="Pfam" id="PF26084">
    <property type="entry name" value="PWI_Topors"/>
    <property type="match status" value="1"/>
</dbReference>
<dbReference type="OrthoDB" id="365379at2759"/>
<feature type="compositionally biased region" description="Low complexity" evidence="16">
    <location>
        <begin position="841"/>
        <end position="858"/>
    </location>
</feature>
<dbReference type="InterPro" id="IPR018957">
    <property type="entry name" value="Znf_C3HC4_RING-type"/>
</dbReference>
<feature type="compositionally biased region" description="Low complexity" evidence="16">
    <location>
        <begin position="643"/>
        <end position="668"/>
    </location>
</feature>
<keyword evidence="20" id="KW-1185">Reference proteome</keyword>
<keyword evidence="9" id="KW-0804">Transcription</keyword>
<dbReference type="SMART" id="SM00184">
    <property type="entry name" value="RING"/>
    <property type="match status" value="1"/>
</dbReference>
<dbReference type="InterPro" id="IPR001841">
    <property type="entry name" value="Znf_RING"/>
</dbReference>
<dbReference type="Bgee" id="FBgn0267351">
    <property type="expression patterns" value="Expressed in egg cell and 82 other cell types or tissues"/>
</dbReference>
<keyword evidence="6" id="KW-0833">Ubl conjugation pathway</keyword>
<feature type="domain" description="RING-type" evidence="17">
    <location>
        <begin position="102"/>
        <end position="141"/>
    </location>
</feature>
<dbReference type="RefSeq" id="NP_001261083.1">
    <property type="nucleotide sequence ID" value="NM_001274154.1"/>
</dbReference>
<sequence>MAEENPGALAANVPYLGVDELGASVIVEPGLEGSNAGGRTLPAAAIKFADLTESGSESGDNEAEEPVSAGPDNANAIGEPGTSASAAEENGTVERNSPPPNCAICLSRCRRKCFTDSCMHQFCFKCLCEWSKIKPECPLCKQPFRTIIHNVRTLDDYDRYPVQTTSPVPTENPSLRYHIVRRPRYTPLVQNQAVIVNDIEAAIAAGAAGEDVLSAAEVAAGRRSYSRFEPYRSELMNYYQHDQDASTSGSLSQLWRRYVYDRKLYALPVSDSVTGHFREWSARFYRNNPAQIHRLMPWIHRDIMCLLRNAAHSVNTVMTLMSDLLPMTSLLGPTFRRRLSPYLGERTSHFIHELFNFARSPYDINGYDHVVQYSARVAEEVEVDLLDMVETQSSNGDDLNLEVGDSDADAINAGFSPDWSPPRVRPSTSVIVTNPGATHSFSVTMASDGSELPGISIRRTTNVGSQTVAINLSMRRPAAVASEEPEVIEIDDGDAAANAEVAAINDGSNTSRRHAGATLPVTAHIELESSSSSGDEDECVFVLELKPPHMRTPEQVSLDSNSDSDVVFVNEQHEAAPDAIAENRSTQSPLDLASRDQGLFMGPSTSGAAANRGKNWKLVMAQTRRLDQLRTLRSIRSKKSRRSSMPARSDSGSSPSSCSSSSFHFSSSSDEDSSDSSTTNSEPPKKKSRKRVANNKRSKKESIGKRTSRKRKAKDQNMEMLEQQQISQKKPQRQPESSSDSPSSSDDESGGDSSESSGQPNTNNNKSSSDSDDDSAVNMQLSALRATLKAEATLEDRKPVKLELQLPDDDQAGPLHSRMTPSPREDNEPGCSAPKRRRSCSHSNQSSQSASLASSSTATSSSAPLSSFAWGAAGFSGDPLMRGHPAMEEHDIANSLIELSTLTQPVNIGLFNEHYNSAENSMGMLSNTLCDSPQTLAADDANLENYFDTDADPEASRERDAYSLEAAIDVVGESELQIAEDTATATEEQDEEDEEDEDQEEDDQEEEKAAEEEEEEEEDDDDSDNHDENDENQGLLPY</sequence>
<proteinExistence type="predicted"/>
<dbReference type="SUPFAM" id="SSF57850">
    <property type="entry name" value="RING/U-box"/>
    <property type="match status" value="1"/>
</dbReference>
<reference evidence="18 20" key="4">
    <citation type="journal article" date="2002" name="Genome Biol.">
        <title>The transposable elements of the Drosophila melanogaster euchromatin: a genomics perspective.</title>
        <authorList>
            <person name="Kaminker J.S."/>
            <person name="Bergman C.M."/>
            <person name="Kronmiller B."/>
            <person name="Carlson J."/>
            <person name="Svirskas R."/>
            <person name="Patel S."/>
            <person name="Frise E."/>
            <person name="Wheeler D.A."/>
            <person name="Lewis S.E."/>
            <person name="Rubin G.M."/>
            <person name="Ashburner M."/>
            <person name="Celniker S.E."/>
        </authorList>
    </citation>
    <scope>NUCLEOTIDE SEQUENCE [LARGE SCALE GENOMIC DNA]</scope>
    <source>
        <strain evidence="20">Berkeley</strain>
    </source>
</reference>
<feature type="compositionally biased region" description="Basic residues" evidence="16">
    <location>
        <begin position="633"/>
        <end position="642"/>
    </location>
</feature>
<dbReference type="PROSITE" id="PS00518">
    <property type="entry name" value="ZF_RING_1"/>
    <property type="match status" value="1"/>
</dbReference>
<dbReference type="AGR" id="FB:FBgn0267351"/>
<dbReference type="OMA" id="RRPRYMP"/>
<evidence type="ECO:0000256" key="3">
    <source>
        <dbReference type="ARBA" id="ARBA00022679"/>
    </source>
</evidence>
<feature type="region of interest" description="Disordered" evidence="16">
    <location>
        <begin position="627"/>
        <end position="858"/>
    </location>
</feature>
<dbReference type="KEGG" id="dme:Dmel_CG15104"/>
<organism evidence="18 20">
    <name type="scientific">Drosophila melanogaster</name>
    <name type="common">Fruit fly</name>
    <dbReference type="NCBI Taxonomy" id="7227"/>
    <lineage>
        <taxon>Eukaryota</taxon>
        <taxon>Metazoa</taxon>
        <taxon>Ecdysozoa</taxon>
        <taxon>Arthropoda</taxon>
        <taxon>Hexapoda</taxon>
        <taxon>Insecta</taxon>
        <taxon>Pterygota</taxon>
        <taxon>Neoptera</taxon>
        <taxon>Endopterygota</taxon>
        <taxon>Diptera</taxon>
        <taxon>Brachycera</taxon>
        <taxon>Muscomorpha</taxon>
        <taxon>Ephydroidea</taxon>
        <taxon>Drosophilidae</taxon>
        <taxon>Drosophila</taxon>
        <taxon>Sophophora</taxon>
    </lineage>
</organism>
<keyword evidence="3" id="KW-0808">Transferase</keyword>
<reference evidence="18 20" key="5">
    <citation type="journal article" date="2002" name="Genome Biol.">
        <title>Heterochromatic sequences in a Drosophila whole-genome shotgun assembly.</title>
        <authorList>
            <person name="Hoskins R.A."/>
            <person name="Smith C.D."/>
            <person name="Carlson J.W."/>
            <person name="Carvalho A.B."/>
            <person name="Halpern A."/>
            <person name="Kaminker J.S."/>
            <person name="Kennedy C."/>
            <person name="Mungall C.J."/>
            <person name="Sullivan B.A."/>
            <person name="Sutton G.G."/>
            <person name="Yasuhara J.C."/>
            <person name="Wakimoto B.T."/>
            <person name="Myers E.W."/>
            <person name="Celniker S.E."/>
            <person name="Rubin G.M."/>
            <person name="Karpen G.H."/>
        </authorList>
    </citation>
    <scope>NUCLEOTIDE SEQUENCE [LARGE SCALE GENOMIC DNA]</scope>
    <source>
        <strain evidence="20">Berkeley</strain>
    </source>
</reference>
<evidence type="ECO:0000256" key="10">
    <source>
        <dbReference type="ARBA" id="ARBA00071236"/>
    </source>
</evidence>
<comment type="catalytic activity">
    <reaction evidence="1">
        <text>S-ubiquitinyl-[E2 ubiquitin-conjugating enzyme]-L-cysteine + [acceptor protein]-L-lysine = [E2 ubiquitin-conjugating enzyme]-L-cysteine + N(6)-ubiquitinyl-[acceptor protein]-L-lysine.</text>
        <dbReference type="EC" id="2.3.2.27"/>
    </reaction>
</comment>
<dbReference type="InterPro" id="IPR013083">
    <property type="entry name" value="Znf_RING/FYVE/PHD"/>
</dbReference>
<evidence type="ECO:0000259" key="17">
    <source>
        <dbReference type="PROSITE" id="PS50089"/>
    </source>
</evidence>
<feature type="region of interest" description="Disordered" evidence="16">
    <location>
        <begin position="972"/>
        <end position="1038"/>
    </location>
</feature>
<dbReference type="CTD" id="10210"/>
<gene>
    <name evidence="18 19" type="primary">Topors</name>
    <name evidence="18" type="synonym">Dmel\CG15104</name>
    <name evidence="18" type="synonym">dTopors</name>
    <name evidence="18" type="synonym">dtopors</name>
    <name evidence="18" type="synonym">nbl</name>
    <name evidence="18" type="synonym">TOPORS</name>
    <name evidence="18 19" type="ORF">CG15104</name>
    <name evidence="18" type="ORF">Dmel_CG15104</name>
</gene>
<dbReference type="InterPro" id="IPR017907">
    <property type="entry name" value="Znf_RING_CS"/>
</dbReference>
<evidence type="ECO:0000313" key="18">
    <source>
        <dbReference type="EMBL" id="AGB93615.1"/>
    </source>
</evidence>
<evidence type="ECO:0000256" key="2">
    <source>
        <dbReference type="ARBA" id="ARBA00012483"/>
    </source>
</evidence>
<dbReference type="CDD" id="cd16574">
    <property type="entry name" value="RING-HC_Topors"/>
    <property type="match status" value="1"/>
</dbReference>
<dbReference type="GO" id="GO:0060255">
    <property type="term" value="P:regulation of macromolecule metabolic process"/>
    <property type="evidence" value="ECO:0007669"/>
    <property type="project" value="UniProtKB-ARBA"/>
</dbReference>
<dbReference type="GO" id="GO:0008270">
    <property type="term" value="F:zinc ion binding"/>
    <property type="evidence" value="ECO:0007669"/>
    <property type="project" value="UniProtKB-KW"/>
</dbReference>
<reference evidence="18 20" key="3">
    <citation type="journal article" date="2002" name="Genome Biol.">
        <title>Annotation of the Drosophila melanogaster euchromatic genome: a systematic review.</title>
        <authorList>
            <person name="Misra S."/>
            <person name="Crosby M.A."/>
            <person name="Mungall C.J."/>
            <person name="Matthews B.B."/>
            <person name="Campbell K.S."/>
            <person name="Hradecky P."/>
            <person name="Huang Y."/>
            <person name="Kaminker J.S."/>
            <person name="Millburn G.H."/>
            <person name="Prochnik S.E."/>
            <person name="Smith C.D."/>
            <person name="Tupy J.L."/>
            <person name="Whitfied E.J."/>
            <person name="Bayraktaroglu L."/>
            <person name="Berman B.P."/>
            <person name="Bettencourt B.R."/>
            <person name="Celniker S.E."/>
            <person name="de Grey A.D."/>
            <person name="Drysdale R.A."/>
            <person name="Harris N.L."/>
            <person name="Richter J."/>
            <person name="Russo S."/>
            <person name="Schroeder A.J."/>
            <person name="Shu S.Q."/>
            <person name="Stapleton M."/>
            <person name="Yamada C."/>
            <person name="Ashburner M."/>
            <person name="Gelbart W.M."/>
            <person name="Rubin G.M."/>
            <person name="Lewis S.E."/>
        </authorList>
    </citation>
    <scope>GENOME REANNOTATION</scope>
    <source>
        <strain evidence="20">Berkeley</strain>
    </source>
</reference>
<dbReference type="InterPro" id="IPR058746">
    <property type="entry name" value="Znf_RING-type_Topors"/>
</dbReference>
<keyword evidence="7" id="KW-0862">Zinc</keyword>
<evidence type="ECO:0000256" key="9">
    <source>
        <dbReference type="ARBA" id="ARBA00023163"/>
    </source>
</evidence>
<dbReference type="FlyBase" id="FBgn0267351">
    <property type="gene designation" value="Topors"/>
</dbReference>
<evidence type="ECO:0000256" key="5">
    <source>
        <dbReference type="ARBA" id="ARBA00022771"/>
    </source>
</evidence>
<reference evidence="18 20" key="1">
    <citation type="journal article" date="2000" name="Science">
        <title>The genome sequence of Drosophila melanogaster.</title>
        <authorList>
            <person name="Adams M.D."/>
            <person name="Celniker S.E."/>
            <person name="Holt R.A."/>
            <person name="Evans C.A."/>
            <person name="Gocayne J.D."/>
            <person name="Amanatides P.G."/>
            <person name="Scherer S.E."/>
            <person name="Li P.W."/>
            <person name="Hoskins R.A."/>
            <person name="Galle R.F."/>
            <person name="George R.A."/>
            <person name="Lewis S.E."/>
            <person name="Richards S."/>
            <person name="Ashburner M."/>
            <person name="Henderson S.N."/>
            <person name="Sutton G.G."/>
            <person name="Wortman J.R."/>
            <person name="Yandell M.D."/>
            <person name="Zhang Q."/>
            <person name="Chen L.X."/>
            <person name="Brandon R.C."/>
            <person name="Rogers Y.H."/>
            <person name="Blazej R.G."/>
            <person name="Champe M."/>
            <person name="Pfeiffer B.D."/>
            <person name="Wan K.H."/>
            <person name="Doyle C."/>
            <person name="Baxter E.G."/>
            <person name="Helt G."/>
            <person name="Nelson C.R."/>
            <person name="Gabor G.L."/>
            <person name="Abril J.F."/>
            <person name="Agbayani A."/>
            <person name="An H.J."/>
            <person name="Andrews-Pfannkoch C."/>
            <person name="Baldwin D."/>
            <person name="Ballew R.M."/>
            <person name="Basu A."/>
            <person name="Baxendale J."/>
            <person name="Bayraktaroglu L."/>
            <person name="Beasley E.M."/>
            <person name="Beeson K.Y."/>
            <person name="Benos P.V."/>
            <person name="Berman B.P."/>
            <person name="Bhandari D."/>
            <person name="Bolshakov S."/>
            <person name="Borkova D."/>
            <person name="Botchan M.R."/>
            <person name="Bouck J."/>
            <person name="Brokstein P."/>
            <person name="Brottier P."/>
            <person name="Burtis K.C."/>
            <person name="Busam D.A."/>
            <person name="Butler H."/>
            <person name="Cadieu E."/>
            <person name="Center A."/>
            <person name="Chandra I."/>
            <person name="Cherry J.M."/>
            <person name="Cawley S."/>
            <person name="Dahlke C."/>
            <person name="Davenport L.B."/>
            <person name="Davies P."/>
            <person name="de Pablos B."/>
            <person name="Delcher A."/>
            <person name="Deng Z."/>
            <person name="Mays A.D."/>
            <person name="Dew I."/>
            <person name="Dietz S.M."/>
            <person name="Dodson K."/>
            <person name="Doup L.E."/>
            <person name="Downes M."/>
            <person name="Dugan-Rocha S."/>
            <person name="Dunkov B.C."/>
            <person name="Dunn P."/>
            <person name="Durbin K.J."/>
            <person name="Evangelista C.C."/>
            <person name="Ferraz C."/>
            <person name="Ferriera S."/>
            <person name="Fleischmann W."/>
            <person name="Fosler C."/>
            <person name="Gabrielian A.E."/>
            <person name="Garg N.S."/>
            <person name="Gelbart W.M."/>
            <person name="Glasser K."/>
            <person name="Glodek A."/>
            <person name="Gong F."/>
            <person name="Gorrell J.H."/>
            <person name="Gu Z."/>
            <person name="Guan P."/>
            <person name="Harris M."/>
            <person name="Harris N.L."/>
            <person name="Harvey D."/>
            <person name="Heiman T.J."/>
            <person name="Hernandez J.R."/>
            <person name="Houck J."/>
            <person name="Hostin D."/>
            <person name="Houston K.A."/>
            <person name="Howland T.J."/>
            <person name="Wei M.H."/>
            <person name="Ibegwam C."/>
            <person name="Jalali M."/>
            <person name="Kalush F."/>
            <person name="Karpen G.H."/>
            <person name="Ke Z."/>
            <person name="Kennison J.A."/>
            <person name="Ketchum K.A."/>
            <person name="Kimmel B.E."/>
            <person name="Kodira C.D."/>
            <person name="Kraft C."/>
            <person name="Kravitz S."/>
            <person name="Kulp D."/>
            <person name="Lai Z."/>
            <person name="Lasko P."/>
            <person name="Lei Y."/>
            <person name="Levitsky A.A."/>
            <person name="Li J."/>
            <person name="Li Z."/>
            <person name="Liang Y."/>
            <person name="Lin X."/>
            <person name="Liu X."/>
            <person name="Mattei B."/>
            <person name="McIntosh T.C."/>
            <person name="McLeod M.P."/>
            <person name="McPherson D."/>
            <person name="Merkulov G."/>
            <person name="Milshina N.V."/>
            <person name="Mobarry C."/>
            <person name="Morris J."/>
            <person name="Moshrefi A."/>
            <person name="Mount S.M."/>
            <person name="Moy M."/>
            <person name="Murphy B."/>
            <person name="Murphy L."/>
            <person name="Muzny D.M."/>
            <person name="Nelson D.L."/>
            <person name="Nelson D.R."/>
            <person name="Nelson K.A."/>
            <person name="Nixon K."/>
            <person name="Nusskern D.R."/>
            <person name="Pacleb J.M."/>
            <person name="Palazzolo M."/>
            <person name="Pittman G.S."/>
            <person name="Pan S."/>
            <person name="Pollard J."/>
            <person name="Puri V."/>
            <person name="Reese M.G."/>
            <person name="Reinert K."/>
            <person name="Remington K."/>
            <person name="Saunders R.D."/>
            <person name="Scheeler F."/>
            <person name="Shen H."/>
            <person name="Shue B.C."/>
            <person name="Siden-Kiamos I."/>
            <person name="Simpson M."/>
            <person name="Skupski M.P."/>
            <person name="Smith T."/>
            <person name="Spier E."/>
            <person name="Spradling A.C."/>
            <person name="Stapleton M."/>
            <person name="Strong R."/>
            <person name="Sun E."/>
            <person name="Svirskas R."/>
            <person name="Tector C."/>
            <person name="Turner R."/>
            <person name="Venter E."/>
            <person name="Wang A.H."/>
            <person name="Wang X."/>
            <person name="Wang Z.Y."/>
            <person name="Wassarman D.A."/>
            <person name="Weinstock G.M."/>
            <person name="Weissenbach J."/>
            <person name="Williams S.M."/>
            <person name="WoodageT"/>
            <person name="Worley K.C."/>
            <person name="Wu D."/>
            <person name="Yang S."/>
            <person name="Yao Q.A."/>
            <person name="Ye J."/>
            <person name="Yeh R.F."/>
            <person name="Zaveri J.S."/>
            <person name="Zhan M."/>
            <person name="Zhang G."/>
            <person name="Zhao Q."/>
            <person name="Zheng L."/>
            <person name="Zheng X.H."/>
            <person name="Zhong F.N."/>
            <person name="Zhong W."/>
            <person name="Zhou X."/>
            <person name="Zhu S."/>
            <person name="Zhu X."/>
            <person name="Smith H.O."/>
            <person name="Gibbs R.A."/>
            <person name="Myers E.W."/>
            <person name="Rubin G.M."/>
            <person name="Venter J.C."/>
        </authorList>
    </citation>
    <scope>NUCLEOTIDE SEQUENCE [LARGE SCALE GENOMIC DNA]</scope>
    <source>
        <strain evidence="20">Berkeley</strain>
    </source>
</reference>
<keyword evidence="8" id="KW-0805">Transcription regulation</keyword>
<dbReference type="EMBL" id="AE013599">
    <property type="protein sequence ID" value="AGB93615.1"/>
    <property type="molecule type" value="Genomic_DNA"/>
</dbReference>
<reference evidence="18 20" key="6">
    <citation type="journal article" date="2005" name="PLoS Comput. Biol.">
        <title>Combined evidence annotation of transposable elements in genome sequences.</title>
        <authorList>
            <person name="Quesneville H."/>
            <person name="Bergman C.M."/>
            <person name="Andrieu O."/>
            <person name="Autard D."/>
            <person name="Nouaud D."/>
            <person name="Ashburner M."/>
            <person name="Anxolabehere D."/>
        </authorList>
    </citation>
    <scope>NUCLEOTIDE SEQUENCE [LARGE SCALE GENOMIC DNA]</scope>
    <source>
        <strain evidence="20">Berkeley</strain>
    </source>
</reference>
<dbReference type="Proteomes" id="UP000000803">
    <property type="component" value="Chromosome 2R"/>
</dbReference>
<dbReference type="PhylomeDB" id="A0A0B4KEZ9"/>